<accession>A0ABR4IVI7</accession>
<reference evidence="1 2" key="1">
    <citation type="submission" date="2024-07" db="EMBL/GenBank/DDBJ databases">
        <title>Section-level genome sequencing and comparative genomics of Aspergillus sections Usti and Cavernicolus.</title>
        <authorList>
            <consortium name="Lawrence Berkeley National Laboratory"/>
            <person name="Nybo J.L."/>
            <person name="Vesth T.C."/>
            <person name="Theobald S."/>
            <person name="Frisvad J.C."/>
            <person name="Larsen T.O."/>
            <person name="Kjaerboelling I."/>
            <person name="Rothschild-Mancinelli K."/>
            <person name="Lyhne E.K."/>
            <person name="Kogle M.E."/>
            <person name="Barry K."/>
            <person name="Clum A."/>
            <person name="Na H."/>
            <person name="Ledsgaard L."/>
            <person name="Lin J."/>
            <person name="Lipzen A."/>
            <person name="Kuo A."/>
            <person name="Riley R."/>
            <person name="Mondo S."/>
            <person name="LaButti K."/>
            <person name="Haridas S."/>
            <person name="Pangalinan J."/>
            <person name="Salamov A.A."/>
            <person name="Simmons B.A."/>
            <person name="Magnuson J.K."/>
            <person name="Chen J."/>
            <person name="Drula E."/>
            <person name="Henrissat B."/>
            <person name="Wiebenga A."/>
            <person name="Lubbers R.J."/>
            <person name="Gomes A.C."/>
            <person name="Makela M.R."/>
            <person name="Stajich J."/>
            <person name="Grigoriev I.V."/>
            <person name="Mortensen U.H."/>
            <person name="De vries R.P."/>
            <person name="Baker S.E."/>
            <person name="Andersen M.R."/>
        </authorList>
    </citation>
    <scope>NUCLEOTIDE SEQUENCE [LARGE SCALE GENOMIC DNA]</scope>
    <source>
        <strain evidence="1 2">CBS 600.67</strain>
    </source>
</reference>
<organism evidence="1 2">
    <name type="scientific">Aspergillus cavernicola</name>
    <dbReference type="NCBI Taxonomy" id="176166"/>
    <lineage>
        <taxon>Eukaryota</taxon>
        <taxon>Fungi</taxon>
        <taxon>Dikarya</taxon>
        <taxon>Ascomycota</taxon>
        <taxon>Pezizomycotina</taxon>
        <taxon>Eurotiomycetes</taxon>
        <taxon>Eurotiomycetidae</taxon>
        <taxon>Eurotiales</taxon>
        <taxon>Aspergillaceae</taxon>
        <taxon>Aspergillus</taxon>
        <taxon>Aspergillus subgen. Nidulantes</taxon>
    </lineage>
</organism>
<proteinExistence type="predicted"/>
<evidence type="ECO:0000313" key="2">
    <source>
        <dbReference type="Proteomes" id="UP001610335"/>
    </source>
</evidence>
<comment type="caution">
    <text evidence="1">The sequence shown here is derived from an EMBL/GenBank/DDBJ whole genome shotgun (WGS) entry which is preliminary data.</text>
</comment>
<name>A0ABR4IVI7_9EURO</name>
<dbReference type="EMBL" id="JBFXLS010000008">
    <property type="protein sequence ID" value="KAL2831788.1"/>
    <property type="molecule type" value="Genomic_DNA"/>
</dbReference>
<gene>
    <name evidence="1" type="ORF">BDW59DRAFT_140024</name>
</gene>
<sequence>MRLAPALWSDLLLDTFIHASPAQSDLGRKRSVYFCFVRTSSIIRVTPSGEHRHPAGNDIQHSATLKKAKTRACFSETASS</sequence>
<evidence type="ECO:0000313" key="1">
    <source>
        <dbReference type="EMBL" id="KAL2831788.1"/>
    </source>
</evidence>
<keyword evidence="2" id="KW-1185">Reference proteome</keyword>
<dbReference type="Proteomes" id="UP001610335">
    <property type="component" value="Unassembled WGS sequence"/>
</dbReference>
<protein>
    <recommendedName>
        <fullName evidence="3">Secreted protein</fullName>
    </recommendedName>
</protein>
<evidence type="ECO:0008006" key="3">
    <source>
        <dbReference type="Google" id="ProtNLM"/>
    </source>
</evidence>